<feature type="region of interest" description="Disordered" evidence="2">
    <location>
        <begin position="975"/>
        <end position="1007"/>
    </location>
</feature>
<feature type="domain" description="Fibronectin type-III" evidence="6">
    <location>
        <begin position="1487"/>
        <end position="1583"/>
    </location>
</feature>
<proteinExistence type="predicted"/>
<feature type="chain" id="PRO_5005788170" evidence="4">
    <location>
        <begin position="40"/>
        <end position="1669"/>
    </location>
</feature>
<dbReference type="OrthoDB" id="6022609at2759"/>
<dbReference type="FunFam" id="2.60.40.10:FF:001574">
    <property type="entry name" value="Blast:Putative epidermal cell surface receptor"/>
    <property type="match status" value="1"/>
</dbReference>
<keyword evidence="1 4" id="KW-0732">Signal</keyword>
<feature type="domain" description="Fibronectin type-III" evidence="6">
    <location>
        <begin position="1382"/>
        <end position="1481"/>
    </location>
</feature>
<dbReference type="InterPro" id="IPR001007">
    <property type="entry name" value="VWF_dom"/>
</dbReference>
<dbReference type="CDD" id="cd00063">
    <property type="entry name" value="FN3"/>
    <property type="match status" value="2"/>
</dbReference>
<feature type="compositionally biased region" description="Low complexity" evidence="2">
    <location>
        <begin position="269"/>
        <end position="290"/>
    </location>
</feature>
<keyword evidence="8" id="KW-1185">Reference proteome</keyword>
<feature type="region of interest" description="Disordered" evidence="2">
    <location>
        <begin position="78"/>
        <end position="97"/>
    </location>
</feature>
<dbReference type="Proteomes" id="UP000494163">
    <property type="component" value="Chromosome 3R"/>
</dbReference>
<dbReference type="PROSITE" id="PS50853">
    <property type="entry name" value="FN3"/>
    <property type="match status" value="3"/>
</dbReference>
<evidence type="ECO:0000313" key="8">
    <source>
        <dbReference type="Proteomes" id="UP000494163"/>
    </source>
</evidence>
<evidence type="ECO:0000256" key="2">
    <source>
        <dbReference type="SAM" id="MobiDB-lite"/>
    </source>
</evidence>
<feature type="compositionally biased region" description="Low complexity" evidence="2">
    <location>
        <begin position="1192"/>
        <end position="1221"/>
    </location>
</feature>
<dbReference type="OMA" id="HMNEPEN"/>
<feature type="compositionally biased region" description="Low complexity" evidence="2">
    <location>
        <begin position="984"/>
        <end position="1004"/>
    </location>
</feature>
<gene>
    <name evidence="7" type="ORF">Dbus_chr3Rg1419</name>
</gene>
<sequence>MQAVARRRRAAVACQWSRLLVASLCGLLLLGIQIERAASAPAGEDAAAAAAAEMLTTTAMPAMDTTTPTATEAAAAAAESTATTTTTTSTTAASITTTTSEAAATTIAVEQSSSEPTTTTTTTTAAAAAETAATTATISTATVVMISKEETTVRSTSIEPITSTEPTTTPRVEAVQHAELDQTHIQHIPLKDEHAETDAVATTESQMQQEQHEQQHELLINQISNESEDDAKDLNNFRHPATLITASDSEENEPRPVENESDSEQRTVAASTAAATTTTTSSTTEKAATSESEDPYHVHILSENHDRLAEHEDYQMLSSSTEEGESATTATTTAAATSTAATTTSTSESIAGIVVSMEHKATAQPATETTTTSRARAMHMNEHEEQPMLVAEQEAEAEATTMSSAQPEEPSDAVINIVEGQHAHPALDTTTTTTTTTTSESPFVAFAGEGRSAGDDSDAELIFQHNNATMHESLMDLSDVSMDEDRTELPATSTTTTSTTTAATTTTAQAETEVPKIVEITASGDTMHRECLANNKNYKHGESMERDCDERCTCNRGEWICEPRCKGATYPRGSQRSMANPHCHERLVEEDECCRTMVCDEPLLEPSVSTTNMEASPAPVYEQEEGGSTPRPRSDCSYKDNVYKFRERLEIGCEQICHCDEGGIMNCRPRCPERNHTRADKCVYVKDPKDVCCQLELCDVTLDDHEQQQPPTPTLHAGNSIGEEHEQERSFGSTEQARAAGGATATCEHKGVQYELGQQFRDGCEQLCICNEQGLHCAKVECPSNFGLDVLNPHCIRWEPVPADFKAVAPHCCPESMRCVDNGTCSYQGMEFDNWAPIPANITGCEKHCYCENGKVECRPACPPVLALPPADLPCHPAQARLLPIPEDECCKHWTCAPLAPKLGGGQQEHEQDQQQTLPTQASTPTPNGKQGASTTVPQAKPIELDYEKKPTLSAFYPTLDGKPPKASAGIFEKHDKAHKKAHQQQQHQHQHQQQQQKQQQQQQNDIKYDVHEEQQEDVVNNGAALLPAGGFVPLQLGGHYNDYHQQQQQHQQQHQHQQHLGPYGFYNPVKPAYDAYNPYEPYEINPNGIPQGKPPPVPTSQSDLFNILGAEQPGHQHTAQKENINPNPNSQLQIDQILQHLQQSVPGGAAQQHQHQQQQHAPPPHGIAIVDGQPVAYESYPLIPGHPLHHSQQQQQQQQQQQPNIPSSSSTSSGLSTQASEHSLHHSQGQAPSQMLSLDKRPTPAQQAGFSNLQPDIEVHTLEAIDPRTIRIVFTVPQVYVNLHGRVELRYTNGPSNDSSNWEQQIFAPPEDLIATSQMEFDLPGLEPNSLYKVKITLILRDLNSQPTSSVFTVKMPAERTITPPPQISDYRPDFQDIFKTVEDPELNVSETNATWLQLTWKKLADEQLDVVDGMQLRYKELTGMIYSSSPLIHRTLTSYTIQNLQPDTGYEIGLYYIPFAGHGAELRAGHMIKVRTAPKVDVYGFDVTVNVTKVKTQSVEISWNGVPYPEDKFVHIYRAIYQSDAGKEDSSVFKVAKRDSTTGTLIMDLKPGTKYRLWLEMYLTNGNTKKSNVVNFITKPGGPAAPGKTGKLLTAGMTDQPTGDYYGPLVVVSVIAALAIMSTLALLLIITRRRVHQTASITPPRKSDAAYDNPSYKVEIQQETMSK</sequence>
<name>A0A0M3QXY2_DROBS</name>
<evidence type="ECO:0000259" key="6">
    <source>
        <dbReference type="PROSITE" id="PS50853"/>
    </source>
</evidence>
<feature type="region of interest" description="Disordered" evidence="2">
    <location>
        <begin position="903"/>
        <end position="942"/>
    </location>
</feature>
<evidence type="ECO:0000256" key="3">
    <source>
        <dbReference type="SAM" id="Phobius"/>
    </source>
</evidence>
<dbReference type="PANTHER" id="PTHR11348:SF34">
    <property type="entry name" value="EPIDERMAL CELL SURFACE RECEPTOR-RELATED"/>
    <property type="match status" value="1"/>
</dbReference>
<feature type="non-terminal residue" evidence="7">
    <location>
        <position position="1669"/>
    </location>
</feature>
<dbReference type="GO" id="GO:0045597">
    <property type="term" value="P:positive regulation of cell differentiation"/>
    <property type="evidence" value="ECO:0007669"/>
    <property type="project" value="TreeGrafter"/>
</dbReference>
<dbReference type="GO" id="GO:0007155">
    <property type="term" value="P:cell adhesion"/>
    <property type="evidence" value="ECO:0007669"/>
    <property type="project" value="TreeGrafter"/>
</dbReference>
<keyword evidence="3" id="KW-0472">Membrane</keyword>
<feature type="compositionally biased region" description="Polar residues" evidence="2">
    <location>
        <begin position="917"/>
        <end position="938"/>
    </location>
</feature>
<dbReference type="Gene3D" id="2.60.40.10">
    <property type="entry name" value="Immunoglobulins"/>
    <property type="match status" value="2"/>
</dbReference>
<feature type="compositionally biased region" description="Low complexity" evidence="2">
    <location>
        <begin position="1145"/>
        <end position="1161"/>
    </location>
</feature>
<dbReference type="PANTHER" id="PTHR11348">
    <property type="entry name" value="CONNECTIVE TISSUE GROWTH FACTOR-RELATED"/>
    <property type="match status" value="1"/>
</dbReference>
<feature type="region of interest" description="Disordered" evidence="2">
    <location>
        <begin position="1145"/>
        <end position="1253"/>
    </location>
</feature>
<feature type="region of interest" description="Disordered" evidence="2">
    <location>
        <begin position="314"/>
        <end position="347"/>
    </location>
</feature>
<dbReference type="SUPFAM" id="SSF57603">
    <property type="entry name" value="FnI-like domain"/>
    <property type="match status" value="2"/>
</dbReference>
<dbReference type="STRING" id="30019.A0A0M3QXY2"/>
<feature type="region of interest" description="Disordered" evidence="2">
    <location>
        <begin position="705"/>
        <end position="735"/>
    </location>
</feature>
<feature type="region of interest" description="Disordered" evidence="2">
    <location>
        <begin position="243"/>
        <end position="297"/>
    </location>
</feature>
<feature type="domain" description="VWFC" evidence="5">
    <location>
        <begin position="529"/>
        <end position="600"/>
    </location>
</feature>
<evidence type="ECO:0000256" key="1">
    <source>
        <dbReference type="ARBA" id="ARBA00022729"/>
    </source>
</evidence>
<dbReference type="GO" id="GO:0005178">
    <property type="term" value="F:integrin binding"/>
    <property type="evidence" value="ECO:0007669"/>
    <property type="project" value="TreeGrafter"/>
</dbReference>
<dbReference type="Pfam" id="PF00041">
    <property type="entry name" value="fn3"/>
    <property type="match status" value="1"/>
</dbReference>
<feature type="compositionally biased region" description="Low complexity" evidence="2">
    <location>
        <begin position="491"/>
        <end position="504"/>
    </location>
</feature>
<feature type="region of interest" description="Disordered" evidence="2">
    <location>
        <begin position="484"/>
        <end position="504"/>
    </location>
</feature>
<dbReference type="InterPro" id="IPR013783">
    <property type="entry name" value="Ig-like_fold"/>
</dbReference>
<dbReference type="FunFam" id="2.60.40.10:FF:002400">
    <property type="entry name" value="Stranded at second, isoform C"/>
    <property type="match status" value="1"/>
</dbReference>
<accession>A0A0M3QXY2</accession>
<feature type="domain" description="VWFC" evidence="5">
    <location>
        <begin position="745"/>
        <end position="820"/>
    </location>
</feature>
<protein>
    <submittedName>
        <fullName evidence="7">Sas</fullName>
    </submittedName>
</protein>
<evidence type="ECO:0000313" key="7">
    <source>
        <dbReference type="EMBL" id="ALC46669.1"/>
    </source>
</evidence>
<evidence type="ECO:0000256" key="4">
    <source>
        <dbReference type="SAM" id="SignalP"/>
    </source>
</evidence>
<feature type="domain" description="VWFC" evidence="5">
    <location>
        <begin position="823"/>
        <end position="897"/>
    </location>
</feature>
<dbReference type="SUPFAM" id="SSF49265">
    <property type="entry name" value="Fibronectin type III"/>
    <property type="match status" value="1"/>
</dbReference>
<feature type="domain" description="Fibronectin type-III" evidence="6">
    <location>
        <begin position="1256"/>
        <end position="1360"/>
    </location>
</feature>
<dbReference type="GO" id="GO:0005615">
    <property type="term" value="C:extracellular space"/>
    <property type="evidence" value="ECO:0007669"/>
    <property type="project" value="TreeGrafter"/>
</dbReference>
<dbReference type="EMBL" id="CP012526">
    <property type="protein sequence ID" value="ALC46669.1"/>
    <property type="molecule type" value="Genomic_DNA"/>
</dbReference>
<feature type="compositionally biased region" description="Low complexity" evidence="2">
    <location>
        <begin position="318"/>
        <end position="347"/>
    </location>
</feature>
<evidence type="ECO:0000259" key="5">
    <source>
        <dbReference type="PROSITE" id="PS50184"/>
    </source>
</evidence>
<feature type="compositionally biased region" description="Polar residues" evidence="2">
    <location>
        <begin position="1227"/>
        <end position="1237"/>
    </location>
</feature>
<organism evidence="7 8">
    <name type="scientific">Drosophila busckii</name>
    <name type="common">Fruit fly</name>
    <dbReference type="NCBI Taxonomy" id="30019"/>
    <lineage>
        <taxon>Eukaryota</taxon>
        <taxon>Metazoa</taxon>
        <taxon>Ecdysozoa</taxon>
        <taxon>Arthropoda</taxon>
        <taxon>Hexapoda</taxon>
        <taxon>Insecta</taxon>
        <taxon>Pterygota</taxon>
        <taxon>Neoptera</taxon>
        <taxon>Endopterygota</taxon>
        <taxon>Diptera</taxon>
        <taxon>Brachycera</taxon>
        <taxon>Muscomorpha</taxon>
        <taxon>Ephydroidea</taxon>
        <taxon>Drosophilidae</taxon>
        <taxon>Drosophila</taxon>
    </lineage>
</organism>
<feature type="region of interest" description="Disordered" evidence="2">
    <location>
        <begin position="608"/>
        <end position="633"/>
    </location>
</feature>
<feature type="transmembrane region" description="Helical" evidence="3">
    <location>
        <begin position="1607"/>
        <end position="1632"/>
    </location>
</feature>
<reference evidence="7 8" key="1">
    <citation type="submission" date="2015-08" db="EMBL/GenBank/DDBJ databases">
        <title>Ancestral chromatin configuration constrains chromatin evolution on differentiating sex chromosomes in Drosophila.</title>
        <authorList>
            <person name="Zhou Q."/>
            <person name="Bachtrog D."/>
        </authorList>
    </citation>
    <scope>NUCLEOTIDE SEQUENCE [LARGE SCALE GENOMIC DNA]</scope>
    <source>
        <tissue evidence="7">Whole larvae</tissue>
    </source>
</reference>
<feature type="signal peptide" evidence="4">
    <location>
        <begin position="1"/>
        <end position="39"/>
    </location>
</feature>
<dbReference type="SMART" id="SM00060">
    <property type="entry name" value="FN3"/>
    <property type="match status" value="3"/>
</dbReference>
<dbReference type="InterPro" id="IPR036116">
    <property type="entry name" value="FN3_sf"/>
</dbReference>
<keyword evidence="3" id="KW-1133">Transmembrane helix</keyword>
<keyword evidence="3" id="KW-0812">Transmembrane</keyword>
<dbReference type="PROSITE" id="PS01208">
    <property type="entry name" value="VWFC_1"/>
    <property type="match status" value="1"/>
</dbReference>
<dbReference type="PROSITE" id="PS50184">
    <property type="entry name" value="VWFC_2"/>
    <property type="match status" value="3"/>
</dbReference>
<dbReference type="InterPro" id="IPR050941">
    <property type="entry name" value="CCN"/>
</dbReference>
<dbReference type="SMART" id="SM00214">
    <property type="entry name" value="VWC"/>
    <property type="match status" value="3"/>
</dbReference>
<dbReference type="InterPro" id="IPR003961">
    <property type="entry name" value="FN3_dom"/>
</dbReference>